<organism evidence="1 2">
    <name type="scientific">Morus notabilis</name>
    <dbReference type="NCBI Taxonomy" id="981085"/>
    <lineage>
        <taxon>Eukaryota</taxon>
        <taxon>Viridiplantae</taxon>
        <taxon>Streptophyta</taxon>
        <taxon>Embryophyta</taxon>
        <taxon>Tracheophyta</taxon>
        <taxon>Spermatophyta</taxon>
        <taxon>Magnoliopsida</taxon>
        <taxon>eudicotyledons</taxon>
        <taxon>Gunneridae</taxon>
        <taxon>Pentapetalae</taxon>
        <taxon>rosids</taxon>
        <taxon>fabids</taxon>
        <taxon>Rosales</taxon>
        <taxon>Moraceae</taxon>
        <taxon>Moreae</taxon>
        <taxon>Morus</taxon>
    </lineage>
</organism>
<proteinExistence type="predicted"/>
<dbReference type="AlphaFoldDB" id="W9SA87"/>
<protein>
    <submittedName>
        <fullName evidence="1">Uncharacterized protein</fullName>
    </submittedName>
</protein>
<name>W9SA87_9ROSA</name>
<dbReference type="Proteomes" id="UP000030645">
    <property type="component" value="Unassembled WGS sequence"/>
</dbReference>
<reference evidence="2" key="1">
    <citation type="submission" date="2013-01" db="EMBL/GenBank/DDBJ databases">
        <title>Draft Genome Sequence of a Mulberry Tree, Morus notabilis C.K. Schneid.</title>
        <authorList>
            <person name="He N."/>
            <person name="Zhao S."/>
        </authorList>
    </citation>
    <scope>NUCLEOTIDE SEQUENCE</scope>
</reference>
<gene>
    <name evidence="1" type="ORF">L484_011082</name>
</gene>
<dbReference type="EMBL" id="KE345956">
    <property type="protein sequence ID" value="EXC21917.1"/>
    <property type="molecule type" value="Genomic_DNA"/>
</dbReference>
<sequence length="137" mass="15084">MVETHPGGRVLKILSRFSCETHLRILATTTRLLLATATRSLVAKVTRLQSCCDVGCRNLGRDGSCDVILTHRDDGCDLVATGWHLVTTHRAGDRGSGVTRRNLLGRFQRDGDVGQVWPVFRVHLVMLLGAQNQLSSH</sequence>
<evidence type="ECO:0000313" key="1">
    <source>
        <dbReference type="EMBL" id="EXC21917.1"/>
    </source>
</evidence>
<accession>W9SA87</accession>
<evidence type="ECO:0000313" key="2">
    <source>
        <dbReference type="Proteomes" id="UP000030645"/>
    </source>
</evidence>
<keyword evidence="2" id="KW-1185">Reference proteome</keyword>